<dbReference type="EMBL" id="QENY01000010">
    <property type="protein sequence ID" value="PVX53652.1"/>
    <property type="molecule type" value="Genomic_DNA"/>
</dbReference>
<comment type="caution">
    <text evidence="1">The sequence shown here is derived from an EMBL/GenBank/DDBJ whole genome shotgun (WGS) entry which is preliminary data.</text>
</comment>
<organism evidence="1 2">
    <name type="scientific">Hallella colorans</name>
    <dbReference type="NCBI Taxonomy" id="1703337"/>
    <lineage>
        <taxon>Bacteria</taxon>
        <taxon>Pseudomonadati</taxon>
        <taxon>Bacteroidota</taxon>
        <taxon>Bacteroidia</taxon>
        <taxon>Bacteroidales</taxon>
        <taxon>Prevotellaceae</taxon>
        <taxon>Hallella</taxon>
    </lineage>
</organism>
<gene>
    <name evidence="1" type="ORF">C7379_11077</name>
</gene>
<evidence type="ECO:0000313" key="1">
    <source>
        <dbReference type="EMBL" id="PVX53652.1"/>
    </source>
</evidence>
<name>A0A2U0U7M3_9BACT</name>
<dbReference type="Proteomes" id="UP000245870">
    <property type="component" value="Unassembled WGS sequence"/>
</dbReference>
<evidence type="ECO:0000313" key="2">
    <source>
        <dbReference type="Proteomes" id="UP000245870"/>
    </source>
</evidence>
<sequence>MQAYVRATMKSKKTIRLFYAWMLATTFMTALLVKDMHLHDVAPQFKQEAHGAQQTSVSVNCYICNFVMCKANAPKLMVYVPTISVSRLARVIFTSQIVYRQVDSINSHSPPTILS</sequence>
<proteinExistence type="predicted"/>
<reference evidence="1 2" key="1">
    <citation type="submission" date="2018-05" db="EMBL/GenBank/DDBJ databases">
        <title>Genomic Encyclopedia of Type Strains, Phase IV (KMG-IV): sequencing the most valuable type-strain genomes for metagenomic binning, comparative biology and taxonomic classification.</title>
        <authorList>
            <person name="Goeker M."/>
        </authorList>
    </citation>
    <scope>NUCLEOTIDE SEQUENCE [LARGE SCALE GENOMIC DNA]</scope>
    <source>
        <strain evidence="1 2">DSM 100333</strain>
    </source>
</reference>
<protein>
    <submittedName>
        <fullName evidence="1">Uncharacterized protein</fullName>
    </submittedName>
</protein>
<dbReference type="AlphaFoldDB" id="A0A2U0U7M3"/>
<accession>A0A2U0U7M3</accession>
<keyword evidence="2" id="KW-1185">Reference proteome</keyword>